<dbReference type="InterPro" id="IPR007418">
    <property type="entry name" value="DUF474"/>
</dbReference>
<protein>
    <recommendedName>
        <fullName evidence="6">Integral membrane protein</fullName>
    </recommendedName>
</protein>
<reference evidence="2" key="1">
    <citation type="submission" date="2022-01" db="EMBL/GenBank/DDBJ databases">
        <title>Neisseria sp. ZJ104.</title>
        <authorList>
            <person name="Yang C."/>
        </authorList>
    </citation>
    <scope>NUCLEOTIDE SEQUENCE</scope>
    <source>
        <strain evidence="2">ZJ104</strain>
    </source>
</reference>
<reference evidence="3 5" key="2">
    <citation type="submission" date="2023-01" db="EMBL/GenBank/DDBJ databases">
        <authorList>
            <person name="Yang C."/>
        </authorList>
    </citation>
    <scope>NUCLEOTIDE SEQUENCE [LARGE SCALE GENOMIC DNA]</scope>
    <source>
        <strain evidence="3 5">ZJ106</strain>
    </source>
</reference>
<evidence type="ECO:0000256" key="1">
    <source>
        <dbReference type="SAM" id="Phobius"/>
    </source>
</evidence>
<evidence type="ECO:0000313" key="4">
    <source>
        <dbReference type="Proteomes" id="UP001201397"/>
    </source>
</evidence>
<name>A0AAW5AKI6_9NEIS</name>
<dbReference type="RefSeq" id="WP_237090759.1">
    <property type="nucleotide sequence ID" value="NZ_CP116766.1"/>
</dbReference>
<evidence type="ECO:0008006" key="6">
    <source>
        <dbReference type="Google" id="ProtNLM"/>
    </source>
</evidence>
<accession>A0AAW5AKI6</accession>
<organism evidence="2 4">
    <name type="scientific">Neisseria lisongii</name>
    <dbReference type="NCBI Taxonomy" id="2912188"/>
    <lineage>
        <taxon>Bacteria</taxon>
        <taxon>Pseudomonadati</taxon>
        <taxon>Pseudomonadota</taxon>
        <taxon>Betaproteobacteria</taxon>
        <taxon>Neisseriales</taxon>
        <taxon>Neisseriaceae</taxon>
        <taxon>Neisseria</taxon>
    </lineage>
</organism>
<proteinExistence type="predicted"/>
<evidence type="ECO:0000313" key="3">
    <source>
        <dbReference type="EMBL" id="WCL71223.1"/>
    </source>
</evidence>
<evidence type="ECO:0000313" key="5">
    <source>
        <dbReference type="Proteomes" id="UP001221268"/>
    </source>
</evidence>
<feature type="transmembrane region" description="Helical" evidence="1">
    <location>
        <begin position="6"/>
        <end position="32"/>
    </location>
</feature>
<keyword evidence="5" id="KW-1185">Reference proteome</keyword>
<dbReference type="PIRSF" id="PIRSF015875">
    <property type="entry name" value="UCP015875"/>
    <property type="match status" value="1"/>
</dbReference>
<dbReference type="Proteomes" id="UP001221268">
    <property type="component" value="Chromosome"/>
</dbReference>
<sequence>MNIYAAAHIVHLYCALIFVGGVFFEALVLSALHGRRVSREARREAHGAVSHRAVRVMPWAVAALFVSGGVMVWERYLPLLQQPFASSFGGLLALKIVLAFSVLAHFLTAVAKMVRHTMTAAWSKYIHAAVLVHMLLIVFLAKAMFYS</sequence>
<dbReference type="AlphaFoldDB" id="A0AAW5AKI6"/>
<evidence type="ECO:0000313" key="2">
    <source>
        <dbReference type="EMBL" id="MCF7528999.1"/>
    </source>
</evidence>
<dbReference type="Proteomes" id="UP001201397">
    <property type="component" value="Unassembled WGS sequence"/>
</dbReference>
<gene>
    <name evidence="2" type="ORF">L4H06_01920</name>
    <name evidence="3" type="ORF">PJU73_07755</name>
</gene>
<feature type="transmembrane region" description="Helical" evidence="1">
    <location>
        <begin position="93"/>
        <end position="114"/>
    </location>
</feature>
<feature type="transmembrane region" description="Helical" evidence="1">
    <location>
        <begin position="53"/>
        <end position="73"/>
    </location>
</feature>
<keyword evidence="1" id="KW-0472">Membrane</keyword>
<dbReference type="EMBL" id="JAKKDL010000002">
    <property type="protein sequence ID" value="MCF7528999.1"/>
    <property type="molecule type" value="Genomic_DNA"/>
</dbReference>
<keyword evidence="1" id="KW-0812">Transmembrane</keyword>
<keyword evidence="1" id="KW-1133">Transmembrane helix</keyword>
<feature type="transmembrane region" description="Helical" evidence="1">
    <location>
        <begin position="126"/>
        <end position="146"/>
    </location>
</feature>
<dbReference type="EMBL" id="CP116766">
    <property type="protein sequence ID" value="WCL71223.1"/>
    <property type="molecule type" value="Genomic_DNA"/>
</dbReference>